<evidence type="ECO:0000256" key="2">
    <source>
        <dbReference type="ARBA" id="ARBA00022692"/>
    </source>
</evidence>
<dbReference type="InterPro" id="IPR008253">
    <property type="entry name" value="Marvel"/>
</dbReference>
<feature type="transmembrane region" description="Helical" evidence="7">
    <location>
        <begin position="80"/>
        <end position="100"/>
    </location>
</feature>
<evidence type="ECO:0000256" key="1">
    <source>
        <dbReference type="ARBA" id="ARBA00004141"/>
    </source>
</evidence>
<dbReference type="PROSITE" id="PS51225">
    <property type="entry name" value="MARVEL"/>
    <property type="match status" value="1"/>
</dbReference>
<keyword evidence="2 5" id="KW-0812">Transmembrane</keyword>
<feature type="transmembrane region" description="Helical" evidence="7">
    <location>
        <begin position="12"/>
        <end position="33"/>
    </location>
</feature>
<proteinExistence type="predicted"/>
<evidence type="ECO:0000256" key="5">
    <source>
        <dbReference type="PROSITE-ProRule" id="PRU00581"/>
    </source>
</evidence>
<keyword evidence="10" id="KW-1185">Reference proteome</keyword>
<evidence type="ECO:0000313" key="9">
    <source>
        <dbReference type="EMBL" id="CAL4195389.1"/>
    </source>
</evidence>
<evidence type="ECO:0000256" key="6">
    <source>
        <dbReference type="SAM" id="MobiDB-lite"/>
    </source>
</evidence>
<dbReference type="Pfam" id="PF01284">
    <property type="entry name" value="MARVEL"/>
    <property type="match status" value="1"/>
</dbReference>
<comment type="caution">
    <text evidence="9">The sequence shown here is derived from an EMBL/GenBank/DDBJ whole genome shotgun (WGS) entry which is preliminary data.</text>
</comment>
<feature type="transmembrane region" description="Helical" evidence="7">
    <location>
        <begin position="45"/>
        <end position="68"/>
    </location>
</feature>
<evidence type="ECO:0000313" key="10">
    <source>
        <dbReference type="Proteomes" id="UP001497623"/>
    </source>
</evidence>
<keyword evidence="4 5" id="KW-0472">Membrane</keyword>
<protein>
    <recommendedName>
        <fullName evidence="8">MARVEL domain-containing protein</fullName>
    </recommendedName>
</protein>
<name>A0AAV2SFW9_MEGNR</name>
<feature type="compositionally biased region" description="Polar residues" evidence="6">
    <location>
        <begin position="171"/>
        <end position="185"/>
    </location>
</feature>
<accession>A0AAV2SFW9</accession>
<keyword evidence="3 7" id="KW-1133">Transmembrane helix</keyword>
<dbReference type="AlphaFoldDB" id="A0AAV2SFW9"/>
<dbReference type="GO" id="GO:0016020">
    <property type="term" value="C:membrane"/>
    <property type="evidence" value="ECO:0007669"/>
    <property type="project" value="UniProtKB-SubCell"/>
</dbReference>
<feature type="transmembrane region" description="Helical" evidence="7">
    <location>
        <begin position="112"/>
        <end position="136"/>
    </location>
</feature>
<gene>
    <name evidence="9" type="ORF">MNOR_LOCUS37044</name>
</gene>
<evidence type="ECO:0000259" key="8">
    <source>
        <dbReference type="PROSITE" id="PS51225"/>
    </source>
</evidence>
<comment type="subcellular location">
    <subcellularLocation>
        <location evidence="1">Membrane</location>
        <topology evidence="1">Multi-pass membrane protein</topology>
    </subcellularLocation>
</comment>
<organism evidence="9 10">
    <name type="scientific">Meganyctiphanes norvegica</name>
    <name type="common">Northern krill</name>
    <name type="synonym">Thysanopoda norvegica</name>
    <dbReference type="NCBI Taxonomy" id="48144"/>
    <lineage>
        <taxon>Eukaryota</taxon>
        <taxon>Metazoa</taxon>
        <taxon>Ecdysozoa</taxon>
        <taxon>Arthropoda</taxon>
        <taxon>Crustacea</taxon>
        <taxon>Multicrustacea</taxon>
        <taxon>Malacostraca</taxon>
        <taxon>Eumalacostraca</taxon>
        <taxon>Eucarida</taxon>
        <taxon>Euphausiacea</taxon>
        <taxon>Euphausiidae</taxon>
        <taxon>Meganyctiphanes</taxon>
    </lineage>
</organism>
<evidence type="ECO:0000256" key="4">
    <source>
        <dbReference type="ARBA" id="ARBA00023136"/>
    </source>
</evidence>
<feature type="domain" description="MARVEL" evidence="8">
    <location>
        <begin position="7"/>
        <end position="139"/>
    </location>
</feature>
<dbReference type="EMBL" id="CAXKWB010071698">
    <property type="protein sequence ID" value="CAL4195389.1"/>
    <property type="molecule type" value="Genomic_DNA"/>
</dbReference>
<sequence length="323" mass="37595">MCFNPGYLRTPTGALKIIEIICVSIAFGIFRGVRYAHFGNEDTDYFACGVLVAAIIITPLLLLCYLMGRLEIQKTMLETFINFLFFVFLLAAGSVALHTWEPYSYKVKGGGSTLAMGIFTIFAAVAYLADSFFACYNQREMNEPWRSQDGPPSRKFWEPPFWDRCRRDSNRWGNTRQNGTDQWQPSRYEMNKNPVNPPQHFEPTRYEPYRYGPQSYDTNRYDSNRYGPNKYESKQFESVTKLEPNKYDPTKYEPKKHEPTKSKAPYWLSEESSLKCIESCMLIGKKMEYPESYAIMTKTSLVKMYDQDSGVDTEITNKMLQYR</sequence>
<evidence type="ECO:0000256" key="3">
    <source>
        <dbReference type="ARBA" id="ARBA00022989"/>
    </source>
</evidence>
<evidence type="ECO:0000256" key="7">
    <source>
        <dbReference type="SAM" id="Phobius"/>
    </source>
</evidence>
<feature type="region of interest" description="Disordered" evidence="6">
    <location>
        <begin position="168"/>
        <end position="235"/>
    </location>
</feature>
<dbReference type="Proteomes" id="UP001497623">
    <property type="component" value="Unassembled WGS sequence"/>
</dbReference>
<reference evidence="9 10" key="1">
    <citation type="submission" date="2024-05" db="EMBL/GenBank/DDBJ databases">
        <authorList>
            <person name="Wallberg A."/>
        </authorList>
    </citation>
    <scope>NUCLEOTIDE SEQUENCE [LARGE SCALE GENOMIC DNA]</scope>
</reference>